<dbReference type="InterPro" id="IPR016181">
    <property type="entry name" value="Acyl_CoA_acyltransferase"/>
</dbReference>
<evidence type="ECO:0000256" key="5">
    <source>
        <dbReference type="ARBA" id="ARBA00060888"/>
    </source>
</evidence>
<dbReference type="Gene3D" id="3.30.1490.20">
    <property type="entry name" value="ATP-grasp fold, A domain"/>
    <property type="match status" value="1"/>
</dbReference>
<evidence type="ECO:0000313" key="7">
    <source>
        <dbReference type="EMBL" id="OAN58029.1"/>
    </source>
</evidence>
<dbReference type="Pfam" id="PF19045">
    <property type="entry name" value="Ligase_CoA_2"/>
    <property type="match status" value="1"/>
</dbReference>
<sequence>MSVRNLKALFRPQSVTVIGATTEPKAAGSVVMRNLLQADFAGPIMPVTADHNSVGGVLAYPDVASLPQAPDLALICTPAATIPGIIHALGEKGARAACIMTPALHHFHTEDGRTQLEAAKEAAKAHGIRLLGPNSMGMLVPGIKLNASIAPENALPGKIAFVSQSGALCTTVLDWACAKGIGFSHFIHLGDSCDVGFGDVLDYLGSDPHTRAILLYMETIDQRRNFMSAARAAARNKPLLVIKAGRSADGALAASSHTGALAGSDLVFDAAIRRAGMLRVQDIEEIFGAVETLARSRPMKGSRLAVLTNGGGIGVIAADDLADGGGELADLPLDVLEKLEAFLPPNWSRGNPIDIVGDADGARYAKTLQALLDCKCIDAVLVMYAPNAISDPAEVAEAVIKVFKDKPRANIMTCWAGNAMVAKARKLFSDAGVPTFETPRAAVQGYLHLLQYRRNQELLMETPASAAVDFIADTAQARRIVSAALGRGDSMLTEAEAKGVLAAYGIPIVETRIAHNPAEASRIAKELGGDVALKILSPDIVHKSDVGGVVLNLDGPFEVEKAAHAMLERVKTTFPDARIEGFTVQHMVVRKPGTLELIVGVATDPIFGPVILFGQGGVAVEVIGDRAVALPPLNLNLAAELVKRTRVSRLLKGYRGRPPANVDALHGTLIKVSQLIIDIPEIAELDINPLRCGAEGVLALDAAIKVAPAKPAEERLAIRPYPAELEEVFVMTDGRPVTLRPIRPEDEPNHHVLVSKLTPEDIRFRFFGLVHELPHTEMARLTQIDYDREMAFIGELSNGDGSHETLGVVRTITDPDNEAAEFAVVVRSDLKGSGLGKRLLVKMIEYCRSRGTGKIVGQVLRDNIRMLKFIEHLGFKQVKIVDGDIVEVEYDLATPMVTSPEPPEAA</sequence>
<keyword evidence="3" id="KW-0547">Nucleotide-binding</keyword>
<dbReference type="Pfam" id="PF13380">
    <property type="entry name" value="CoA_binding_2"/>
    <property type="match status" value="1"/>
</dbReference>
<dbReference type="SUPFAM" id="SSF51735">
    <property type="entry name" value="NAD(P)-binding Rossmann-fold domains"/>
    <property type="match status" value="1"/>
</dbReference>
<evidence type="ECO:0000256" key="2">
    <source>
        <dbReference type="ARBA" id="ARBA00022598"/>
    </source>
</evidence>
<dbReference type="Gene3D" id="3.40.50.261">
    <property type="entry name" value="Succinyl-CoA synthetase domains"/>
    <property type="match status" value="2"/>
</dbReference>
<dbReference type="PROSITE" id="PS51186">
    <property type="entry name" value="GNAT"/>
    <property type="match status" value="1"/>
</dbReference>
<dbReference type="SMART" id="SM00881">
    <property type="entry name" value="CoA_binding"/>
    <property type="match status" value="1"/>
</dbReference>
<evidence type="ECO:0000256" key="3">
    <source>
        <dbReference type="ARBA" id="ARBA00022741"/>
    </source>
</evidence>
<dbReference type="STRING" id="1437059.A6A05_07610"/>
<dbReference type="InterPro" id="IPR032875">
    <property type="entry name" value="Succ_CoA_lig_flav_dom"/>
</dbReference>
<feature type="domain" description="N-acetyltransferase" evidence="6">
    <location>
        <begin position="737"/>
        <end position="897"/>
    </location>
</feature>
<reference evidence="7 8" key="1">
    <citation type="submission" date="2016-04" db="EMBL/GenBank/DDBJ databases">
        <title>Draft genome sequence of freshwater magnetotactic bacteria Magnetospirillum marisnigri SP-1 and Magnetospirillum moscoviense BB-1.</title>
        <authorList>
            <person name="Koziaeva V."/>
            <person name="Dziuba M.V."/>
            <person name="Ivanov T.M."/>
            <person name="Kuznetsov B."/>
            <person name="Grouzdev D.S."/>
        </authorList>
    </citation>
    <scope>NUCLEOTIDE SEQUENCE [LARGE SCALE GENOMIC DNA]</scope>
    <source>
        <strain evidence="7 8">BB-1</strain>
    </source>
</reference>
<dbReference type="Proteomes" id="UP000078543">
    <property type="component" value="Unassembled WGS sequence"/>
</dbReference>
<dbReference type="PANTHER" id="PTHR43334">
    <property type="entry name" value="ACETATE--COA LIGASE [ADP-FORMING]"/>
    <property type="match status" value="1"/>
</dbReference>
<dbReference type="Gene3D" id="3.30.470.20">
    <property type="entry name" value="ATP-grasp fold, B domain"/>
    <property type="match status" value="1"/>
</dbReference>
<proteinExistence type="inferred from homology"/>
<keyword evidence="1" id="KW-0816">Tricarboxylic acid cycle</keyword>
<dbReference type="Gene3D" id="3.40.50.720">
    <property type="entry name" value="NAD(P)-binding Rossmann-like Domain"/>
    <property type="match status" value="1"/>
</dbReference>
<evidence type="ECO:0000259" key="6">
    <source>
        <dbReference type="PROSITE" id="PS51186"/>
    </source>
</evidence>
<dbReference type="InterPro" id="IPR036291">
    <property type="entry name" value="NAD(P)-bd_dom_sf"/>
</dbReference>
<organism evidence="7 8">
    <name type="scientific">Magnetospirillum moscoviense</name>
    <dbReference type="NCBI Taxonomy" id="1437059"/>
    <lineage>
        <taxon>Bacteria</taxon>
        <taxon>Pseudomonadati</taxon>
        <taxon>Pseudomonadota</taxon>
        <taxon>Alphaproteobacteria</taxon>
        <taxon>Rhodospirillales</taxon>
        <taxon>Rhodospirillaceae</taxon>
        <taxon>Magnetospirillum</taxon>
    </lineage>
</organism>
<dbReference type="AlphaFoldDB" id="A0A178N031"/>
<gene>
    <name evidence="7" type="ORF">A6A05_07610</name>
</gene>
<evidence type="ECO:0000313" key="8">
    <source>
        <dbReference type="Proteomes" id="UP000078543"/>
    </source>
</evidence>
<keyword evidence="4" id="KW-0067">ATP-binding</keyword>
<dbReference type="InterPro" id="IPR003781">
    <property type="entry name" value="CoA-bd"/>
</dbReference>
<dbReference type="InterPro" id="IPR000182">
    <property type="entry name" value="GNAT_dom"/>
</dbReference>
<dbReference type="FunFam" id="3.30.1490.20:FF:000020">
    <property type="entry name" value="Protein lysine acetyltransferase"/>
    <property type="match status" value="1"/>
</dbReference>
<dbReference type="InterPro" id="IPR051538">
    <property type="entry name" value="Acyl-CoA_Synth/Transferase"/>
</dbReference>
<dbReference type="PANTHER" id="PTHR43334:SF1">
    <property type="entry name" value="3-HYDROXYPROPIONATE--COA LIGASE [ADP-FORMING]"/>
    <property type="match status" value="1"/>
</dbReference>
<comment type="caution">
    <text evidence="7">The sequence shown here is derived from an EMBL/GenBank/DDBJ whole genome shotgun (WGS) entry which is preliminary data.</text>
</comment>
<dbReference type="SUPFAM" id="SSF56059">
    <property type="entry name" value="Glutathione synthetase ATP-binding domain-like"/>
    <property type="match status" value="1"/>
</dbReference>
<dbReference type="SUPFAM" id="SSF52210">
    <property type="entry name" value="Succinyl-CoA synthetase domains"/>
    <property type="match status" value="2"/>
</dbReference>
<dbReference type="GO" id="GO:0006099">
    <property type="term" value="P:tricarboxylic acid cycle"/>
    <property type="evidence" value="ECO:0007669"/>
    <property type="project" value="UniProtKB-KW"/>
</dbReference>
<keyword evidence="2" id="KW-0436">Ligase</keyword>
<evidence type="ECO:0000256" key="4">
    <source>
        <dbReference type="ARBA" id="ARBA00022840"/>
    </source>
</evidence>
<dbReference type="InterPro" id="IPR043938">
    <property type="entry name" value="Ligase_CoA_dom"/>
</dbReference>
<name>A0A178N031_9PROT</name>
<dbReference type="Pfam" id="PF13607">
    <property type="entry name" value="Succ_CoA_lig"/>
    <property type="match status" value="1"/>
</dbReference>
<keyword evidence="8" id="KW-1185">Reference proteome</keyword>
<evidence type="ECO:0000256" key="1">
    <source>
        <dbReference type="ARBA" id="ARBA00022532"/>
    </source>
</evidence>
<dbReference type="InterPro" id="IPR016102">
    <property type="entry name" value="Succinyl-CoA_synth-like"/>
</dbReference>
<keyword evidence="7" id="KW-0808">Transferase</keyword>
<dbReference type="Gene3D" id="3.40.630.30">
    <property type="match status" value="1"/>
</dbReference>
<dbReference type="Pfam" id="PF00583">
    <property type="entry name" value="Acetyltransf_1"/>
    <property type="match status" value="1"/>
</dbReference>
<dbReference type="InterPro" id="IPR013815">
    <property type="entry name" value="ATP_grasp_subdomain_1"/>
</dbReference>
<dbReference type="SUPFAM" id="SSF55729">
    <property type="entry name" value="Acyl-CoA N-acyltransferases (Nat)"/>
    <property type="match status" value="1"/>
</dbReference>
<protein>
    <submittedName>
        <fullName evidence="7">GCN5 family acetyltransferase</fullName>
    </submittedName>
</protein>
<dbReference type="GO" id="GO:0043758">
    <property type="term" value="F:acetate-CoA ligase (ADP-forming) activity"/>
    <property type="evidence" value="ECO:0007669"/>
    <property type="project" value="InterPro"/>
</dbReference>
<dbReference type="EMBL" id="LWQU01000075">
    <property type="protein sequence ID" value="OAN58029.1"/>
    <property type="molecule type" value="Genomic_DNA"/>
</dbReference>
<dbReference type="OrthoDB" id="9807426at2"/>
<dbReference type="Pfam" id="PF13549">
    <property type="entry name" value="ATP-grasp_5"/>
    <property type="match status" value="1"/>
</dbReference>
<dbReference type="GO" id="GO:0016747">
    <property type="term" value="F:acyltransferase activity, transferring groups other than amino-acyl groups"/>
    <property type="evidence" value="ECO:0007669"/>
    <property type="project" value="InterPro"/>
</dbReference>
<dbReference type="GO" id="GO:0005524">
    <property type="term" value="F:ATP binding"/>
    <property type="evidence" value="ECO:0007669"/>
    <property type="project" value="UniProtKB-KW"/>
</dbReference>
<accession>A0A178N031</accession>
<comment type="similarity">
    <text evidence="5">In the N-terminal section; belongs to the acetate CoA ligase alpha subunit family.</text>
</comment>
<dbReference type="RefSeq" id="WP_068497601.1">
    <property type="nucleotide sequence ID" value="NZ_LWQU01000075.1"/>
</dbReference>